<dbReference type="AlphaFoldDB" id="A0A5D2QRK5"/>
<evidence type="ECO:0000256" key="1">
    <source>
        <dbReference type="SAM" id="MobiDB-lite"/>
    </source>
</evidence>
<keyword evidence="3" id="KW-1185">Reference proteome</keyword>
<name>A0A5D2QRK5_GOSTO</name>
<gene>
    <name evidence="2" type="ORF">ES332_A05G439400v1</name>
</gene>
<accession>A0A5D2QRK5</accession>
<organism evidence="2 3">
    <name type="scientific">Gossypium tomentosum</name>
    <name type="common">Hawaiian cotton</name>
    <name type="synonym">Gossypium sandvicense</name>
    <dbReference type="NCBI Taxonomy" id="34277"/>
    <lineage>
        <taxon>Eukaryota</taxon>
        <taxon>Viridiplantae</taxon>
        <taxon>Streptophyta</taxon>
        <taxon>Embryophyta</taxon>
        <taxon>Tracheophyta</taxon>
        <taxon>Spermatophyta</taxon>
        <taxon>Magnoliopsida</taxon>
        <taxon>eudicotyledons</taxon>
        <taxon>Gunneridae</taxon>
        <taxon>Pentapetalae</taxon>
        <taxon>rosids</taxon>
        <taxon>malvids</taxon>
        <taxon>Malvales</taxon>
        <taxon>Malvaceae</taxon>
        <taxon>Malvoideae</taxon>
        <taxon>Gossypium</taxon>
    </lineage>
</organism>
<evidence type="ECO:0000313" key="2">
    <source>
        <dbReference type="EMBL" id="TYI31241.1"/>
    </source>
</evidence>
<dbReference type="Proteomes" id="UP000322667">
    <property type="component" value="Chromosome A05"/>
</dbReference>
<sequence>MNDIRWNYKSIPTSISAADQEKPKNFSSQKPHTEHPSRLRSHARKISGQVNFCHCRIELSLHCAFISGLPECPGRGCSNFTKIMPSILKNQVDPGTKIHTLIEI</sequence>
<protein>
    <submittedName>
        <fullName evidence="2">Uncharacterized protein</fullName>
    </submittedName>
</protein>
<evidence type="ECO:0000313" key="3">
    <source>
        <dbReference type="Proteomes" id="UP000322667"/>
    </source>
</evidence>
<feature type="region of interest" description="Disordered" evidence="1">
    <location>
        <begin position="18"/>
        <end position="41"/>
    </location>
</feature>
<dbReference type="EMBL" id="CM017614">
    <property type="protein sequence ID" value="TYI31241.1"/>
    <property type="molecule type" value="Genomic_DNA"/>
</dbReference>
<reference evidence="2 3" key="1">
    <citation type="submission" date="2019-07" db="EMBL/GenBank/DDBJ databases">
        <title>WGS assembly of Gossypium tomentosum.</title>
        <authorList>
            <person name="Chen Z.J."/>
            <person name="Sreedasyam A."/>
            <person name="Ando A."/>
            <person name="Song Q."/>
            <person name="De L."/>
            <person name="Hulse-Kemp A."/>
            <person name="Ding M."/>
            <person name="Ye W."/>
            <person name="Kirkbride R."/>
            <person name="Jenkins J."/>
            <person name="Plott C."/>
            <person name="Lovell J."/>
            <person name="Lin Y.-M."/>
            <person name="Vaughn R."/>
            <person name="Liu B."/>
            <person name="Li W."/>
            <person name="Simpson S."/>
            <person name="Scheffler B."/>
            <person name="Saski C."/>
            <person name="Grover C."/>
            <person name="Hu G."/>
            <person name="Conover J."/>
            <person name="Carlson J."/>
            <person name="Shu S."/>
            <person name="Boston L."/>
            <person name="Williams M."/>
            <person name="Peterson D."/>
            <person name="Mcgee K."/>
            <person name="Jones D."/>
            <person name="Wendel J."/>
            <person name="Stelly D."/>
            <person name="Grimwood J."/>
            <person name="Schmutz J."/>
        </authorList>
    </citation>
    <scope>NUCLEOTIDE SEQUENCE [LARGE SCALE GENOMIC DNA]</scope>
    <source>
        <strain evidence="2">7179.01</strain>
    </source>
</reference>
<proteinExistence type="predicted"/>